<dbReference type="InParanoid" id="M1YWP9"/>
<proteinExistence type="predicted"/>
<dbReference type="Proteomes" id="UP000011704">
    <property type="component" value="Unassembled WGS sequence"/>
</dbReference>
<dbReference type="AlphaFoldDB" id="M1YWP9"/>
<sequence length="57" mass="6105">MVHGQLYNASSFKRNQPKLLKAVALLALLTVLFLGTSNPVPFSAYANTINGSVASRN</sequence>
<keyword evidence="2" id="KW-1185">Reference proteome</keyword>
<dbReference type="RefSeq" id="WP_005006849.1">
    <property type="nucleotide sequence ID" value="NZ_HG422173.1"/>
</dbReference>
<gene>
    <name evidence="1" type="ORF">NITGR_190034</name>
</gene>
<dbReference type="STRING" id="1266370.NITGR_190034"/>
<organism evidence="1 2">
    <name type="scientific">Nitrospina gracilis (strain 3/211)</name>
    <dbReference type="NCBI Taxonomy" id="1266370"/>
    <lineage>
        <taxon>Bacteria</taxon>
        <taxon>Pseudomonadati</taxon>
        <taxon>Nitrospinota/Tectimicrobiota group</taxon>
        <taxon>Nitrospinota</taxon>
        <taxon>Nitrospinia</taxon>
        <taxon>Nitrospinales</taxon>
        <taxon>Nitrospinaceae</taxon>
        <taxon>Nitrospina</taxon>
    </lineage>
</organism>
<dbReference type="HOGENOM" id="CLU_2992106_0_0_0"/>
<accession>M1YWP9</accession>
<dbReference type="EMBL" id="CAQJ01000021">
    <property type="protein sequence ID" value="CCQ89924.1"/>
    <property type="molecule type" value="Genomic_DNA"/>
</dbReference>
<evidence type="ECO:0000313" key="1">
    <source>
        <dbReference type="EMBL" id="CCQ89924.1"/>
    </source>
</evidence>
<protein>
    <submittedName>
        <fullName evidence="1">Uncharacterized protein</fullName>
    </submittedName>
</protein>
<comment type="caution">
    <text evidence="1">The sequence shown here is derived from an EMBL/GenBank/DDBJ whole genome shotgun (WGS) entry which is preliminary data.</text>
</comment>
<reference evidence="1 2" key="1">
    <citation type="journal article" date="2013" name="Front. Microbiol.">
        <title>The genome of Nitrospina gracilis illuminates the metabolism and evolution of the major marine nitrite oxidizer.</title>
        <authorList>
            <person name="Luecker S."/>
            <person name="Nowka B."/>
            <person name="Rattei T."/>
            <person name="Spieck E."/>
            <person name="and Daims H."/>
        </authorList>
    </citation>
    <scope>NUCLEOTIDE SEQUENCE [LARGE SCALE GENOMIC DNA]</scope>
    <source>
        <strain evidence="1 2">3/211</strain>
    </source>
</reference>
<name>M1YWP9_NITG3</name>
<evidence type="ECO:0000313" key="2">
    <source>
        <dbReference type="Proteomes" id="UP000011704"/>
    </source>
</evidence>